<dbReference type="InterPro" id="IPR039924">
    <property type="entry name" value="ICln/Lot5/Saf5"/>
</dbReference>
<dbReference type="AlphaFoldDB" id="A0A5C2SAV2"/>
<comment type="subcellular location">
    <subcellularLocation>
        <location evidence="2">Cytoplasm</location>
    </subcellularLocation>
    <subcellularLocation>
        <location evidence="1">Nucleus</location>
    </subcellularLocation>
</comment>
<dbReference type="GO" id="GO:0034709">
    <property type="term" value="C:methylosome"/>
    <property type="evidence" value="ECO:0007669"/>
    <property type="project" value="InterPro"/>
</dbReference>
<dbReference type="PRINTS" id="PR01348">
    <property type="entry name" value="ICLNCHANNEL"/>
</dbReference>
<dbReference type="InterPro" id="IPR011993">
    <property type="entry name" value="PH-like_dom_sf"/>
</dbReference>
<dbReference type="GO" id="GO:0045292">
    <property type="term" value="P:mRNA cis splicing, via spliceosome"/>
    <property type="evidence" value="ECO:0007669"/>
    <property type="project" value="TreeGrafter"/>
</dbReference>
<organism evidence="7 8">
    <name type="scientific">Lentinus tigrinus ALCF2SS1-6</name>
    <dbReference type="NCBI Taxonomy" id="1328759"/>
    <lineage>
        <taxon>Eukaryota</taxon>
        <taxon>Fungi</taxon>
        <taxon>Dikarya</taxon>
        <taxon>Basidiomycota</taxon>
        <taxon>Agaricomycotina</taxon>
        <taxon>Agaricomycetes</taxon>
        <taxon>Polyporales</taxon>
        <taxon>Polyporaceae</taxon>
        <taxon>Lentinus</taxon>
    </lineage>
</organism>
<dbReference type="Pfam" id="PF03517">
    <property type="entry name" value="Voldacs"/>
    <property type="match status" value="1"/>
</dbReference>
<accession>A0A5C2SAV2</accession>
<dbReference type="OrthoDB" id="19714at2759"/>
<dbReference type="Proteomes" id="UP000313359">
    <property type="component" value="Unassembled WGS sequence"/>
</dbReference>
<dbReference type="STRING" id="1328759.A0A5C2SAV2"/>
<evidence type="ECO:0000256" key="1">
    <source>
        <dbReference type="ARBA" id="ARBA00004123"/>
    </source>
</evidence>
<dbReference type="GO" id="GO:0006884">
    <property type="term" value="P:cell volume homeostasis"/>
    <property type="evidence" value="ECO:0007669"/>
    <property type="project" value="InterPro"/>
</dbReference>
<dbReference type="Gene3D" id="2.30.29.30">
    <property type="entry name" value="Pleckstrin-homology domain (PH domain)/Phosphotyrosine-binding domain (PTB)"/>
    <property type="match status" value="1"/>
</dbReference>
<evidence type="ECO:0000313" key="7">
    <source>
        <dbReference type="EMBL" id="RPD60965.1"/>
    </source>
</evidence>
<sequence>MPISLVSSLPTHISPEEHKTLSASTPASFADIPPVLRHQEPNVSVTLEPPLEGFSAEDGANGTLYVIESVLVFISATGKGFQVDYPSITLHAISRAEAGPSIYCQLDEPPTVDATAADEEEDAANMRELVIVPKDSSALEPIFEGLSLCASLHPDPNEEDEMDDDDDAFVDAGEFETFNGDTDQELSEVGKAALAHIESIIYNPFETKAEQFEDAEEDQTAGAAQPSEKGKVDAPEKSNQSGS</sequence>
<dbReference type="GO" id="GO:0034715">
    <property type="term" value="C:pICln-Sm protein complex"/>
    <property type="evidence" value="ECO:0007669"/>
    <property type="project" value="InterPro"/>
</dbReference>
<evidence type="ECO:0000313" key="8">
    <source>
        <dbReference type="Proteomes" id="UP000313359"/>
    </source>
</evidence>
<dbReference type="PANTHER" id="PTHR21399:SF0">
    <property type="entry name" value="METHYLOSOME SUBUNIT PICLN"/>
    <property type="match status" value="1"/>
</dbReference>
<reference evidence="7" key="1">
    <citation type="journal article" date="2018" name="Genome Biol. Evol.">
        <title>Genomics and development of Lentinus tigrinus, a white-rot wood-decaying mushroom with dimorphic fruiting bodies.</title>
        <authorList>
            <person name="Wu B."/>
            <person name="Xu Z."/>
            <person name="Knudson A."/>
            <person name="Carlson A."/>
            <person name="Chen N."/>
            <person name="Kovaka S."/>
            <person name="LaButti K."/>
            <person name="Lipzen A."/>
            <person name="Pennachio C."/>
            <person name="Riley R."/>
            <person name="Schakwitz W."/>
            <person name="Umezawa K."/>
            <person name="Ohm R.A."/>
            <person name="Grigoriev I.V."/>
            <person name="Nagy L.G."/>
            <person name="Gibbons J."/>
            <person name="Hibbett D."/>
        </authorList>
    </citation>
    <scope>NUCLEOTIDE SEQUENCE [LARGE SCALE GENOMIC DNA]</scope>
    <source>
        <strain evidence="7">ALCF2SS1-6</strain>
    </source>
</reference>
<evidence type="ECO:0008006" key="9">
    <source>
        <dbReference type="Google" id="ProtNLM"/>
    </source>
</evidence>
<dbReference type="GO" id="GO:0000387">
    <property type="term" value="P:spliceosomal snRNP assembly"/>
    <property type="evidence" value="ECO:0007669"/>
    <property type="project" value="InterPro"/>
</dbReference>
<gene>
    <name evidence="7" type="ORF">L227DRAFT_600397</name>
</gene>
<evidence type="ECO:0000256" key="5">
    <source>
        <dbReference type="ARBA" id="ARBA00023242"/>
    </source>
</evidence>
<dbReference type="GO" id="GO:0005829">
    <property type="term" value="C:cytosol"/>
    <property type="evidence" value="ECO:0007669"/>
    <property type="project" value="InterPro"/>
</dbReference>
<keyword evidence="4" id="KW-0963">Cytoplasm</keyword>
<dbReference type="InterPro" id="IPR003521">
    <property type="entry name" value="ICln"/>
</dbReference>
<proteinExistence type="inferred from homology"/>
<evidence type="ECO:0000256" key="2">
    <source>
        <dbReference type="ARBA" id="ARBA00004496"/>
    </source>
</evidence>
<evidence type="ECO:0000256" key="6">
    <source>
        <dbReference type="SAM" id="MobiDB-lite"/>
    </source>
</evidence>
<keyword evidence="5" id="KW-0539">Nucleus</keyword>
<evidence type="ECO:0000256" key="3">
    <source>
        <dbReference type="ARBA" id="ARBA00007054"/>
    </source>
</evidence>
<protein>
    <recommendedName>
        <fullName evidence="9">Regulator of volume decrease after cellular swelling-domain-containing protein</fullName>
    </recommendedName>
</protein>
<dbReference type="EMBL" id="ML122263">
    <property type="protein sequence ID" value="RPD60965.1"/>
    <property type="molecule type" value="Genomic_DNA"/>
</dbReference>
<dbReference type="GO" id="GO:0006821">
    <property type="term" value="P:chloride transport"/>
    <property type="evidence" value="ECO:0007669"/>
    <property type="project" value="InterPro"/>
</dbReference>
<dbReference type="PANTHER" id="PTHR21399">
    <property type="entry name" value="CHLORIDE CONDUCTANCE REGULATORY PROTEIN ICLN"/>
    <property type="match status" value="1"/>
</dbReference>
<keyword evidence="8" id="KW-1185">Reference proteome</keyword>
<feature type="region of interest" description="Disordered" evidence="6">
    <location>
        <begin position="208"/>
        <end position="243"/>
    </location>
</feature>
<comment type="similarity">
    <text evidence="3">Belongs to the pICln (TC 1.A.47) family.</text>
</comment>
<name>A0A5C2SAV2_9APHY</name>
<evidence type="ECO:0000256" key="4">
    <source>
        <dbReference type="ARBA" id="ARBA00022490"/>
    </source>
</evidence>
<dbReference type="GO" id="GO:0005886">
    <property type="term" value="C:plasma membrane"/>
    <property type="evidence" value="ECO:0007669"/>
    <property type="project" value="InterPro"/>
</dbReference>
<dbReference type="GO" id="GO:0005681">
    <property type="term" value="C:spliceosomal complex"/>
    <property type="evidence" value="ECO:0007669"/>
    <property type="project" value="TreeGrafter"/>
</dbReference>